<accession>A0A812GY63</accession>
<name>A0A812GY63_9DINO</name>
<proteinExistence type="predicted"/>
<gene>
    <name evidence="2" type="ORF">SNAT2548_LOCUS1285</name>
</gene>
<dbReference type="OrthoDB" id="406043at2759"/>
<organism evidence="2 3">
    <name type="scientific">Symbiodinium natans</name>
    <dbReference type="NCBI Taxonomy" id="878477"/>
    <lineage>
        <taxon>Eukaryota</taxon>
        <taxon>Sar</taxon>
        <taxon>Alveolata</taxon>
        <taxon>Dinophyceae</taxon>
        <taxon>Suessiales</taxon>
        <taxon>Symbiodiniaceae</taxon>
        <taxon>Symbiodinium</taxon>
    </lineage>
</organism>
<protein>
    <submittedName>
        <fullName evidence="2">Uncharacterized protein</fullName>
    </submittedName>
</protein>
<dbReference type="Gene3D" id="3.40.50.300">
    <property type="entry name" value="P-loop containing nucleotide triphosphate hydrolases"/>
    <property type="match status" value="1"/>
</dbReference>
<dbReference type="AlphaFoldDB" id="A0A812GY63"/>
<evidence type="ECO:0000313" key="2">
    <source>
        <dbReference type="EMBL" id="CAE6942932.1"/>
    </source>
</evidence>
<sequence length="318" mass="35792">MFDALKSTWAGVLYFFASLCMLDATRGDDAWAIQLLQRQLALTGPPEERLQAAEPLWWFHCPKCGTSFVNSLINLPGVCPGLTLRSVDRTTLGYCFLPEFLTKVCPSWCSQGMECVYPPHPALGNYTAKKGRLVGFFREPDQRILSGYHDLDDAFASTFSWDHWPACDEWRALEQLPRKPLLEFANLWKGGMTYQLTGDGSPLDPQRPKMTSEDAREASRRVREGFAFVGITEEWDMSVCLFHKMFGGPCQPEEFVDIRPSSWGKNASVDYDTSQLLGFHDDIDEVVYSAALGVFKANLVVYNVSKDSCRSCFSVRGS</sequence>
<evidence type="ECO:0000256" key="1">
    <source>
        <dbReference type="SAM" id="SignalP"/>
    </source>
</evidence>
<feature type="signal peptide" evidence="1">
    <location>
        <begin position="1"/>
        <end position="27"/>
    </location>
</feature>
<keyword evidence="1" id="KW-0732">Signal</keyword>
<dbReference type="EMBL" id="CAJNDS010000069">
    <property type="protein sequence ID" value="CAE6942932.1"/>
    <property type="molecule type" value="Genomic_DNA"/>
</dbReference>
<comment type="caution">
    <text evidence="2">The sequence shown here is derived from an EMBL/GenBank/DDBJ whole genome shotgun (WGS) entry which is preliminary data.</text>
</comment>
<keyword evidence="3" id="KW-1185">Reference proteome</keyword>
<feature type="chain" id="PRO_5032593446" evidence="1">
    <location>
        <begin position="28"/>
        <end position="318"/>
    </location>
</feature>
<dbReference type="Proteomes" id="UP000604046">
    <property type="component" value="Unassembled WGS sequence"/>
</dbReference>
<dbReference type="InterPro" id="IPR027417">
    <property type="entry name" value="P-loop_NTPase"/>
</dbReference>
<evidence type="ECO:0000313" key="3">
    <source>
        <dbReference type="Proteomes" id="UP000604046"/>
    </source>
</evidence>
<reference evidence="2" key="1">
    <citation type="submission" date="2021-02" db="EMBL/GenBank/DDBJ databases">
        <authorList>
            <person name="Dougan E. K."/>
            <person name="Rhodes N."/>
            <person name="Thang M."/>
            <person name="Chan C."/>
        </authorList>
    </citation>
    <scope>NUCLEOTIDE SEQUENCE</scope>
</reference>